<dbReference type="SFLD" id="SFLDS00019">
    <property type="entry name" value="Glutathione_Transferase_(cytos"/>
    <property type="match status" value="1"/>
</dbReference>
<dbReference type="SUPFAM" id="SSF47616">
    <property type="entry name" value="GST C-terminal domain-like"/>
    <property type="match status" value="1"/>
</dbReference>
<evidence type="ECO:0000313" key="3">
    <source>
        <dbReference type="EMBL" id="CUA89226.1"/>
    </source>
</evidence>
<protein>
    <submittedName>
        <fullName evidence="3">Glutathione S-transferase</fullName>
    </submittedName>
</protein>
<reference evidence="3 4" key="1">
    <citation type="submission" date="2015-08" db="EMBL/GenBank/DDBJ databases">
        <authorList>
            <person name="Varghese N."/>
        </authorList>
    </citation>
    <scope>NUCLEOTIDE SEQUENCE [LARGE SCALE GENOMIC DNA]</scope>
    <source>
        <strain evidence="3 4">DSM 18167</strain>
    </source>
</reference>
<evidence type="ECO:0000259" key="1">
    <source>
        <dbReference type="PROSITE" id="PS50404"/>
    </source>
</evidence>
<accession>A0ABP2A8I7</accession>
<name>A0ABP2A8I7_9HYPH</name>
<proteinExistence type="predicted"/>
<comment type="caution">
    <text evidence="3">The sequence shown here is derived from an EMBL/GenBank/DDBJ whole genome shotgun (WGS) entry which is preliminary data.</text>
</comment>
<dbReference type="PANTHER" id="PTHR44051:SF8">
    <property type="entry name" value="GLUTATHIONE S-TRANSFERASE GSTA"/>
    <property type="match status" value="1"/>
</dbReference>
<dbReference type="Proteomes" id="UP000182178">
    <property type="component" value="Unassembled WGS sequence"/>
</dbReference>
<dbReference type="PROSITE" id="PS50405">
    <property type="entry name" value="GST_CTER"/>
    <property type="match status" value="1"/>
</dbReference>
<keyword evidence="4" id="KW-1185">Reference proteome</keyword>
<dbReference type="Gene3D" id="3.40.30.10">
    <property type="entry name" value="Glutaredoxin"/>
    <property type="match status" value="1"/>
</dbReference>
<evidence type="ECO:0000313" key="4">
    <source>
        <dbReference type="Proteomes" id="UP000182178"/>
    </source>
</evidence>
<dbReference type="Pfam" id="PF13409">
    <property type="entry name" value="GST_N_2"/>
    <property type="match status" value="1"/>
</dbReference>
<dbReference type="InterPro" id="IPR004045">
    <property type="entry name" value="Glutathione_S-Trfase_N"/>
</dbReference>
<sequence length="197" mass="21902">MRLYFYPAACSIADHIALIEADLPYDLMPIDRDKRTRDGRDYLAINPRGFVPALELDDGSILTENLAILAHIADHSGKLLPEDALGRSRALEALSYMATTIHGGLGPFFKKAAEAEQTKARNALTKGFAFLDEQMGEKPFLLGQSISIADPYLYWCLLAAAQFEIAAPERLQVYFERMNQRPSVVRARAEEGLSPTE</sequence>
<evidence type="ECO:0000259" key="2">
    <source>
        <dbReference type="PROSITE" id="PS50405"/>
    </source>
</evidence>
<dbReference type="RefSeq" id="WP_019404632.1">
    <property type="nucleotide sequence ID" value="NZ_CYHC01000007.1"/>
</dbReference>
<feature type="domain" description="GST C-terminal" evidence="2">
    <location>
        <begin position="83"/>
        <end position="197"/>
    </location>
</feature>
<organism evidence="3 4">
    <name type="scientific">Chelatococcus sambhunathii</name>
    <dbReference type="NCBI Taxonomy" id="363953"/>
    <lineage>
        <taxon>Bacteria</taxon>
        <taxon>Pseudomonadati</taxon>
        <taxon>Pseudomonadota</taxon>
        <taxon>Alphaproteobacteria</taxon>
        <taxon>Hyphomicrobiales</taxon>
        <taxon>Chelatococcaceae</taxon>
        <taxon>Chelatococcus</taxon>
    </lineage>
</organism>
<dbReference type="Gene3D" id="1.20.1050.10">
    <property type="match status" value="1"/>
</dbReference>
<dbReference type="SFLD" id="SFLDG01150">
    <property type="entry name" value="Main.1:_Beta-like"/>
    <property type="match status" value="1"/>
</dbReference>
<dbReference type="InterPro" id="IPR040079">
    <property type="entry name" value="Glutathione_S-Trfase"/>
</dbReference>
<dbReference type="PROSITE" id="PS50404">
    <property type="entry name" value="GST_NTER"/>
    <property type="match status" value="1"/>
</dbReference>
<dbReference type="Pfam" id="PF00043">
    <property type="entry name" value="GST_C"/>
    <property type="match status" value="1"/>
</dbReference>
<dbReference type="InterPro" id="IPR036282">
    <property type="entry name" value="Glutathione-S-Trfase_C_sf"/>
</dbReference>
<dbReference type="InterPro" id="IPR010987">
    <property type="entry name" value="Glutathione-S-Trfase_C-like"/>
</dbReference>
<dbReference type="EMBL" id="CYHC01000007">
    <property type="protein sequence ID" value="CUA89226.1"/>
    <property type="molecule type" value="Genomic_DNA"/>
</dbReference>
<dbReference type="PANTHER" id="PTHR44051">
    <property type="entry name" value="GLUTATHIONE S-TRANSFERASE-RELATED"/>
    <property type="match status" value="1"/>
</dbReference>
<dbReference type="CDD" id="cd03057">
    <property type="entry name" value="GST_N_Beta"/>
    <property type="match status" value="1"/>
</dbReference>
<dbReference type="SUPFAM" id="SSF52833">
    <property type="entry name" value="Thioredoxin-like"/>
    <property type="match status" value="1"/>
</dbReference>
<feature type="domain" description="GST N-terminal" evidence="1">
    <location>
        <begin position="1"/>
        <end position="80"/>
    </location>
</feature>
<dbReference type="InterPro" id="IPR004046">
    <property type="entry name" value="GST_C"/>
</dbReference>
<dbReference type="InterPro" id="IPR036249">
    <property type="entry name" value="Thioredoxin-like_sf"/>
</dbReference>
<dbReference type="SFLD" id="SFLDG00358">
    <property type="entry name" value="Main_(cytGST)"/>
    <property type="match status" value="1"/>
</dbReference>
<gene>
    <name evidence="3" type="ORF">Ga0061061_10735</name>
</gene>